<dbReference type="Proteomes" id="UP000519004">
    <property type="component" value="Unassembled WGS sequence"/>
</dbReference>
<dbReference type="Gene3D" id="1.20.90.10">
    <property type="entry name" value="Phospholipase A2 domain"/>
    <property type="match status" value="1"/>
</dbReference>
<keyword evidence="2" id="KW-1185">Reference proteome</keyword>
<comment type="caution">
    <text evidence="1">The sequence shown here is derived from an EMBL/GenBank/DDBJ whole genome shotgun (WGS) entry which is preliminary data.</text>
</comment>
<dbReference type="GO" id="GO:0004623">
    <property type="term" value="F:phospholipase A2 activity"/>
    <property type="evidence" value="ECO:0007669"/>
    <property type="project" value="InterPro"/>
</dbReference>
<dbReference type="RefSeq" id="WP_183948826.1">
    <property type="nucleotide sequence ID" value="NZ_JACHHX010000015.1"/>
</dbReference>
<proteinExistence type="predicted"/>
<dbReference type="InterPro" id="IPR036444">
    <property type="entry name" value="PLipase_A2_dom_sf"/>
</dbReference>
<dbReference type="EMBL" id="JACHHX010000015">
    <property type="protein sequence ID" value="MBB5016152.1"/>
    <property type="molecule type" value="Genomic_DNA"/>
</dbReference>
<organism evidence="1 2">
    <name type="scientific">Rehaibacterium terrae</name>
    <dbReference type="NCBI Taxonomy" id="1341696"/>
    <lineage>
        <taxon>Bacteria</taxon>
        <taxon>Pseudomonadati</taxon>
        <taxon>Pseudomonadota</taxon>
        <taxon>Gammaproteobacteria</taxon>
        <taxon>Lysobacterales</taxon>
        <taxon>Lysobacteraceae</taxon>
        <taxon>Rehaibacterium</taxon>
    </lineage>
</organism>
<evidence type="ECO:0000313" key="2">
    <source>
        <dbReference type="Proteomes" id="UP000519004"/>
    </source>
</evidence>
<dbReference type="GO" id="GO:0050482">
    <property type="term" value="P:arachidonate secretion"/>
    <property type="evidence" value="ECO:0007669"/>
    <property type="project" value="InterPro"/>
</dbReference>
<sequence>MEASTRSHAFACTEGGDDGKRAIAVAGKGRGQGDCAGLDGAGGLLCEVSEAQSVMEPIEVVGTAPATGGLLILCYSPACMGIVTAEQAMARVDAVLEDEIEIDKDRFCKNLRRARPRGCSYHSPPSVPRLDPGWVGNGCGDGSWRTRAAEFLLGLIVDGYTGDLNNPLPGVSFFGVCQAHDYCYGIGADRGRCDREFVESLGDTCQRSAGSYLSSCLLLAGAYGSAVERYGRSACDAAQSQRACALWALEMRVNQCPAN</sequence>
<name>A0A7W7Y130_9GAMM</name>
<reference evidence="1 2" key="1">
    <citation type="submission" date="2020-08" db="EMBL/GenBank/DDBJ databases">
        <title>Genomic Encyclopedia of Type Strains, Phase IV (KMG-IV): sequencing the most valuable type-strain genomes for metagenomic binning, comparative biology and taxonomic classification.</title>
        <authorList>
            <person name="Goeker M."/>
        </authorList>
    </citation>
    <scope>NUCLEOTIDE SEQUENCE [LARGE SCALE GENOMIC DNA]</scope>
    <source>
        <strain evidence="1 2">DSM 25897</strain>
    </source>
</reference>
<dbReference type="GO" id="GO:0006644">
    <property type="term" value="P:phospholipid metabolic process"/>
    <property type="evidence" value="ECO:0007669"/>
    <property type="project" value="InterPro"/>
</dbReference>
<protein>
    <submittedName>
        <fullName evidence="1">Uncharacterized protein</fullName>
    </submittedName>
</protein>
<accession>A0A7W7Y130</accession>
<evidence type="ECO:0000313" key="1">
    <source>
        <dbReference type="EMBL" id="MBB5016152.1"/>
    </source>
</evidence>
<dbReference type="AlphaFoldDB" id="A0A7W7Y130"/>
<gene>
    <name evidence="1" type="ORF">HNQ58_002063</name>
</gene>
<dbReference type="SUPFAM" id="SSF48619">
    <property type="entry name" value="Phospholipase A2, PLA2"/>
    <property type="match status" value="1"/>
</dbReference>